<evidence type="ECO:0000256" key="1">
    <source>
        <dbReference type="SAM" id="MobiDB-lite"/>
    </source>
</evidence>
<reference evidence="3" key="1">
    <citation type="submission" date="2016-09" db="EMBL/GenBank/DDBJ databases">
        <authorList>
            <person name="Gulvik C.A."/>
        </authorList>
    </citation>
    <scope>NUCLEOTIDE SEQUENCE [LARGE SCALE GENOMIC DNA]</scope>
    <source>
        <strain evidence="3">LMG 8895</strain>
    </source>
</reference>
<gene>
    <name evidence="2" type="ORF">BCR25_08340</name>
</gene>
<name>A0A1E5GCP7_9ENTE</name>
<organism evidence="2 3">
    <name type="scientific">Enterococcus termitis</name>
    <dbReference type="NCBI Taxonomy" id="332950"/>
    <lineage>
        <taxon>Bacteria</taxon>
        <taxon>Bacillati</taxon>
        <taxon>Bacillota</taxon>
        <taxon>Bacilli</taxon>
        <taxon>Lactobacillales</taxon>
        <taxon>Enterococcaceae</taxon>
        <taxon>Enterococcus</taxon>
    </lineage>
</organism>
<sequence>MNLKYIGGNVWESNPPKKLLTPHAGFEDQREHQNPATPNNYKNNFNIERDKNQLLNFIELQFSGTKIFGFYQK</sequence>
<accession>A0A1E5GCP7</accession>
<evidence type="ECO:0000313" key="2">
    <source>
        <dbReference type="EMBL" id="OEG10478.1"/>
    </source>
</evidence>
<proteinExistence type="predicted"/>
<feature type="region of interest" description="Disordered" evidence="1">
    <location>
        <begin position="21"/>
        <end position="42"/>
    </location>
</feature>
<comment type="caution">
    <text evidence="2">The sequence shown here is derived from an EMBL/GenBank/DDBJ whole genome shotgun (WGS) entry which is preliminary data.</text>
</comment>
<dbReference type="Proteomes" id="UP000095094">
    <property type="component" value="Unassembled WGS sequence"/>
</dbReference>
<protein>
    <submittedName>
        <fullName evidence="2">Uncharacterized protein</fullName>
    </submittedName>
</protein>
<evidence type="ECO:0000313" key="3">
    <source>
        <dbReference type="Proteomes" id="UP000095094"/>
    </source>
</evidence>
<dbReference type="EMBL" id="MIJY01000043">
    <property type="protein sequence ID" value="OEG10478.1"/>
    <property type="molecule type" value="Genomic_DNA"/>
</dbReference>
<dbReference type="AlphaFoldDB" id="A0A1E5GCP7"/>
<keyword evidence="3" id="KW-1185">Reference proteome</keyword>